<protein>
    <submittedName>
        <fullName evidence="1">Uncharacterized protein</fullName>
    </submittedName>
</protein>
<accession>A0AA40BRH3</accession>
<organism evidence="1 2">
    <name type="scientific">Apiosordaria backusii</name>
    <dbReference type="NCBI Taxonomy" id="314023"/>
    <lineage>
        <taxon>Eukaryota</taxon>
        <taxon>Fungi</taxon>
        <taxon>Dikarya</taxon>
        <taxon>Ascomycota</taxon>
        <taxon>Pezizomycotina</taxon>
        <taxon>Sordariomycetes</taxon>
        <taxon>Sordariomycetidae</taxon>
        <taxon>Sordariales</taxon>
        <taxon>Lasiosphaeriaceae</taxon>
        <taxon>Apiosordaria</taxon>
    </lineage>
</organism>
<dbReference type="EMBL" id="JAUKTV010000004">
    <property type="protein sequence ID" value="KAK0739077.1"/>
    <property type="molecule type" value="Genomic_DNA"/>
</dbReference>
<keyword evidence="2" id="KW-1185">Reference proteome</keyword>
<sequence>MGRTAGTISVWRHCAAAQFQHRNVQNPRCPSDLNKQRRYLGLNKELLGLVTSLQNELSRFIT</sequence>
<evidence type="ECO:0000313" key="2">
    <source>
        <dbReference type="Proteomes" id="UP001172159"/>
    </source>
</evidence>
<name>A0AA40BRH3_9PEZI</name>
<gene>
    <name evidence="1" type="ORF">B0T21DRAFT_361899</name>
</gene>
<dbReference type="AlphaFoldDB" id="A0AA40BRH3"/>
<proteinExistence type="predicted"/>
<reference evidence="1" key="1">
    <citation type="submission" date="2023-06" db="EMBL/GenBank/DDBJ databases">
        <title>Genome-scale phylogeny and comparative genomics of the fungal order Sordariales.</title>
        <authorList>
            <consortium name="Lawrence Berkeley National Laboratory"/>
            <person name="Hensen N."/>
            <person name="Bonometti L."/>
            <person name="Westerberg I."/>
            <person name="Brannstrom I.O."/>
            <person name="Guillou S."/>
            <person name="Cros-Aarteil S."/>
            <person name="Calhoun S."/>
            <person name="Haridas S."/>
            <person name="Kuo A."/>
            <person name="Mondo S."/>
            <person name="Pangilinan J."/>
            <person name="Riley R."/>
            <person name="Labutti K."/>
            <person name="Andreopoulos B."/>
            <person name="Lipzen A."/>
            <person name="Chen C."/>
            <person name="Yanf M."/>
            <person name="Daum C."/>
            <person name="Ng V."/>
            <person name="Clum A."/>
            <person name="Steindorff A."/>
            <person name="Ohm R."/>
            <person name="Martin F."/>
            <person name="Silar P."/>
            <person name="Natvig D."/>
            <person name="Lalanne C."/>
            <person name="Gautier V."/>
            <person name="Ament-Velasquez S.L."/>
            <person name="Kruys A."/>
            <person name="Hutchinson M.I."/>
            <person name="Powell A.J."/>
            <person name="Barry K."/>
            <person name="Miller A.N."/>
            <person name="Grigoriev I.V."/>
            <person name="Debuchy R."/>
            <person name="Gladieux P."/>
            <person name="Thoren M.H."/>
            <person name="Johannesson H."/>
        </authorList>
    </citation>
    <scope>NUCLEOTIDE SEQUENCE</scope>
    <source>
        <strain evidence="1">CBS 540.89</strain>
    </source>
</reference>
<dbReference type="Proteomes" id="UP001172159">
    <property type="component" value="Unassembled WGS sequence"/>
</dbReference>
<comment type="caution">
    <text evidence="1">The sequence shown here is derived from an EMBL/GenBank/DDBJ whole genome shotgun (WGS) entry which is preliminary data.</text>
</comment>
<evidence type="ECO:0000313" key="1">
    <source>
        <dbReference type="EMBL" id="KAK0739077.1"/>
    </source>
</evidence>